<dbReference type="EMBL" id="CABPRZ010000022">
    <property type="protein sequence ID" value="VVE44530.1"/>
    <property type="molecule type" value="Genomic_DNA"/>
</dbReference>
<evidence type="ECO:0000313" key="2">
    <source>
        <dbReference type="EMBL" id="VVE44530.1"/>
    </source>
</evidence>
<dbReference type="OrthoDB" id="8939189at2"/>
<dbReference type="AlphaFoldDB" id="A0A5E4Y7M1"/>
<dbReference type="RefSeq" id="WP_150699022.1">
    <property type="nucleotide sequence ID" value="NZ_CABPRZ010000022.1"/>
</dbReference>
<evidence type="ECO:0008006" key="4">
    <source>
        <dbReference type="Google" id="ProtNLM"/>
    </source>
</evidence>
<sequence length="295" mass="32309">MSNESAFPPPGTDNSQDLSLSDIASFAQRHAVRLLSLTLIGAAVGVAVSTAAPKQWQAKTVLQVGQITWGTNNITQVESPAYAIERMSMGTFRDDVLRKLNLPLERSQSHSTALLEDYLTLTQVRGTDLVAIQARGSSPEEARRFVETYQQHLIDVHKALQQPVVAQLQAQIAEYKQSLQQMQQHGTSIEAAMDKQINAVGAKATNDLLSGILVQSSLEASDKLRNQIHMLENDLTASRTFNTKPLAEGIQVSDRPVYPKKPIFGGWGALLGFLTGLSVSMLRDRRRSKTPPPGR</sequence>
<keyword evidence="1" id="KW-0812">Transmembrane</keyword>
<dbReference type="PANTHER" id="PTHR32309:SF31">
    <property type="entry name" value="CAPSULAR EXOPOLYSACCHARIDE FAMILY"/>
    <property type="match status" value="1"/>
</dbReference>
<organism evidence="2 3">
    <name type="scientific">Pandoraea terrae</name>
    <dbReference type="NCBI Taxonomy" id="1537710"/>
    <lineage>
        <taxon>Bacteria</taxon>
        <taxon>Pseudomonadati</taxon>
        <taxon>Pseudomonadota</taxon>
        <taxon>Betaproteobacteria</taxon>
        <taxon>Burkholderiales</taxon>
        <taxon>Burkholderiaceae</taxon>
        <taxon>Pandoraea</taxon>
    </lineage>
</organism>
<keyword evidence="3" id="KW-1185">Reference proteome</keyword>
<evidence type="ECO:0000256" key="1">
    <source>
        <dbReference type="SAM" id="Phobius"/>
    </source>
</evidence>
<keyword evidence="1" id="KW-0472">Membrane</keyword>
<proteinExistence type="predicted"/>
<evidence type="ECO:0000313" key="3">
    <source>
        <dbReference type="Proteomes" id="UP000414233"/>
    </source>
</evidence>
<feature type="transmembrane region" description="Helical" evidence="1">
    <location>
        <begin position="263"/>
        <end position="282"/>
    </location>
</feature>
<name>A0A5E4Y7M1_9BURK</name>
<keyword evidence="1" id="KW-1133">Transmembrane helix</keyword>
<dbReference type="InterPro" id="IPR050445">
    <property type="entry name" value="Bact_polysacc_biosynth/exp"/>
</dbReference>
<accession>A0A5E4Y7M1</accession>
<dbReference type="PANTHER" id="PTHR32309">
    <property type="entry name" value="TYROSINE-PROTEIN KINASE"/>
    <property type="match status" value="1"/>
</dbReference>
<dbReference type="Proteomes" id="UP000414233">
    <property type="component" value="Unassembled WGS sequence"/>
</dbReference>
<reference evidence="2 3" key="1">
    <citation type="submission" date="2019-08" db="EMBL/GenBank/DDBJ databases">
        <authorList>
            <person name="Peeters C."/>
        </authorList>
    </citation>
    <scope>NUCLEOTIDE SEQUENCE [LARGE SCALE GENOMIC DNA]</scope>
    <source>
        <strain evidence="2 3">LMG 30175</strain>
    </source>
</reference>
<protein>
    <recommendedName>
        <fullName evidence="4">Polysaccharide chain length determinant N-terminal domain-containing protein</fullName>
    </recommendedName>
</protein>
<gene>
    <name evidence="2" type="ORF">PTE30175_04231</name>
</gene>